<reference evidence="8 9" key="1">
    <citation type="submission" date="2023-07" db="EMBL/GenBank/DDBJ databases">
        <title>Genomic Encyclopedia of Type Strains, Phase IV (KMG-IV): sequencing the most valuable type-strain genomes for metagenomic binning, comparative biology and taxonomic classification.</title>
        <authorList>
            <person name="Goeker M."/>
        </authorList>
    </citation>
    <scope>NUCLEOTIDE SEQUENCE [LARGE SCALE GENOMIC DNA]</scope>
    <source>
        <strain evidence="8 9">B1-1</strain>
    </source>
</reference>
<dbReference type="InterPro" id="IPR036188">
    <property type="entry name" value="FAD/NAD-bd_sf"/>
</dbReference>
<dbReference type="SUPFAM" id="SSF51905">
    <property type="entry name" value="FAD/NAD(P)-binding domain"/>
    <property type="match status" value="2"/>
</dbReference>
<evidence type="ECO:0000256" key="1">
    <source>
        <dbReference type="ARBA" id="ARBA00009183"/>
    </source>
</evidence>
<dbReference type="PRINTS" id="PR00370">
    <property type="entry name" value="FMOXYGENASE"/>
</dbReference>
<dbReference type="PANTHER" id="PTHR23023">
    <property type="entry name" value="DIMETHYLANILINE MONOOXYGENASE"/>
    <property type="match status" value="1"/>
</dbReference>
<dbReference type="RefSeq" id="WP_266282867.1">
    <property type="nucleotide sequence ID" value="NZ_JAPKNF010000002.1"/>
</dbReference>
<dbReference type="PIRSF" id="PIRSF000332">
    <property type="entry name" value="FMO"/>
    <property type="match status" value="1"/>
</dbReference>
<dbReference type="EC" id="1.14.13.148" evidence="6"/>
<keyword evidence="5" id="KW-0560">Oxidoreductase</keyword>
<organism evidence="8 9">
    <name type="scientific">Kaistia geumhonensis</name>
    <dbReference type="NCBI Taxonomy" id="410839"/>
    <lineage>
        <taxon>Bacteria</taxon>
        <taxon>Pseudomonadati</taxon>
        <taxon>Pseudomonadota</taxon>
        <taxon>Alphaproteobacteria</taxon>
        <taxon>Hyphomicrobiales</taxon>
        <taxon>Kaistiaceae</taxon>
        <taxon>Kaistia</taxon>
    </lineage>
</organism>
<sequence>MSKIAVIGAGPSGLAVLKTLREAGLRDITCFEAQAELGGNWVFRDTTGHASVYETTHIISSKRLSQYSDFAMPDAYPDFPSHGQMLAYFQAYAAHFGLAPHIRFETRVVAATPVDGDRWRVAIEGPDGAGEEVFDRLVVCSGHHWDPALPDLPGAFDGRVMHAHDYRRAEPFRDRRVLVVGGGNSACDIAVAISRVARQTAISMRRGYHIVPKIVFGMPVDVAYRRLRHVPKPVRQRLLALMLKLLVGPYRRYGLPEPARPVLEMHPTLNSELLDRLRHGAVETRPGLAGFEGPNVRYSDARLEAFDDVIFATGYRTRFPFLAGSGFDWSDAVSVPLYLKMMPAGHPTLDFVGLFQPIGCIWPLAELQARIVALQAKGVLARPADLDARIAREVAHPHWNFERSPRHAIEIDIYDFEAELRREIGDAWTGETLPARAGRRGQAA</sequence>
<evidence type="ECO:0000256" key="3">
    <source>
        <dbReference type="ARBA" id="ARBA00022827"/>
    </source>
</evidence>
<dbReference type="InterPro" id="IPR020946">
    <property type="entry name" value="Flavin_mOase-like"/>
</dbReference>
<keyword evidence="2" id="KW-0285">Flavoprotein</keyword>
<evidence type="ECO:0000313" key="8">
    <source>
        <dbReference type="EMBL" id="MDQ0517708.1"/>
    </source>
</evidence>
<comment type="similarity">
    <text evidence="1">Belongs to the FMO family.</text>
</comment>
<dbReference type="EMBL" id="JAUSWJ010000001">
    <property type="protein sequence ID" value="MDQ0517708.1"/>
    <property type="molecule type" value="Genomic_DNA"/>
</dbReference>
<evidence type="ECO:0000256" key="4">
    <source>
        <dbReference type="ARBA" id="ARBA00022857"/>
    </source>
</evidence>
<evidence type="ECO:0000256" key="5">
    <source>
        <dbReference type="ARBA" id="ARBA00023002"/>
    </source>
</evidence>
<dbReference type="InterPro" id="IPR000960">
    <property type="entry name" value="Flavin_mOase"/>
</dbReference>
<keyword evidence="9" id="KW-1185">Reference proteome</keyword>
<evidence type="ECO:0000256" key="7">
    <source>
        <dbReference type="ARBA" id="ARBA00035159"/>
    </source>
</evidence>
<keyword evidence="4" id="KW-0521">NADP</keyword>
<name>A0ABU0MAA6_9HYPH</name>
<dbReference type="Pfam" id="PF00743">
    <property type="entry name" value="FMO-like"/>
    <property type="match status" value="1"/>
</dbReference>
<proteinExistence type="inferred from homology"/>
<dbReference type="Proteomes" id="UP001223743">
    <property type="component" value="Unassembled WGS sequence"/>
</dbReference>
<comment type="caution">
    <text evidence="8">The sequence shown here is derived from an EMBL/GenBank/DDBJ whole genome shotgun (WGS) entry which is preliminary data.</text>
</comment>
<dbReference type="InterPro" id="IPR050346">
    <property type="entry name" value="FMO-like"/>
</dbReference>
<evidence type="ECO:0000256" key="2">
    <source>
        <dbReference type="ARBA" id="ARBA00022630"/>
    </source>
</evidence>
<dbReference type="Gene3D" id="3.50.50.60">
    <property type="entry name" value="FAD/NAD(P)-binding domain"/>
    <property type="match status" value="1"/>
</dbReference>
<accession>A0ABU0MAA6</accession>
<gene>
    <name evidence="8" type="ORF">QO015_003321</name>
</gene>
<evidence type="ECO:0000256" key="6">
    <source>
        <dbReference type="ARBA" id="ARBA00034528"/>
    </source>
</evidence>
<keyword evidence="3" id="KW-0274">FAD</keyword>
<protein>
    <recommendedName>
        <fullName evidence="7">Trimethylamine monooxygenase</fullName>
        <ecNumber evidence="6">1.14.13.148</ecNumber>
    </recommendedName>
</protein>
<evidence type="ECO:0000313" key="9">
    <source>
        <dbReference type="Proteomes" id="UP001223743"/>
    </source>
</evidence>